<comment type="caution">
    <text evidence="17">The sequence shown here is derived from an EMBL/GenBank/DDBJ whole genome shotgun (WGS) entry which is preliminary data.</text>
</comment>
<comment type="catalytic activity">
    <reaction evidence="16">
        <text>O-phospho-L-seryl-tRNA(Sec) + selenophosphate + H2O = L-selenocysteinyl-tRNA(Sec) + 2 phosphate</text>
        <dbReference type="Rhea" id="RHEA:25041"/>
        <dbReference type="Rhea" id="RHEA-COMP:9743"/>
        <dbReference type="Rhea" id="RHEA-COMP:9947"/>
        <dbReference type="ChEBI" id="CHEBI:15377"/>
        <dbReference type="ChEBI" id="CHEBI:16144"/>
        <dbReference type="ChEBI" id="CHEBI:43474"/>
        <dbReference type="ChEBI" id="CHEBI:78551"/>
        <dbReference type="ChEBI" id="CHEBI:78573"/>
        <dbReference type="EC" id="2.9.1.2"/>
    </reaction>
</comment>
<evidence type="ECO:0000256" key="15">
    <source>
        <dbReference type="ARBA" id="ARBA00032693"/>
    </source>
</evidence>
<dbReference type="Gene3D" id="3.40.640.10">
    <property type="entry name" value="Type I PLP-dependent aspartate aminotransferase-like (Major domain)"/>
    <property type="match status" value="1"/>
</dbReference>
<dbReference type="Pfam" id="PF05889">
    <property type="entry name" value="SepSecS"/>
    <property type="match status" value="1"/>
</dbReference>
<evidence type="ECO:0000256" key="7">
    <source>
        <dbReference type="ARBA" id="ARBA00022555"/>
    </source>
</evidence>
<dbReference type="EC" id="2.9.1.2" evidence="5"/>
<proteinExistence type="inferred from homology"/>
<dbReference type="EMBL" id="JALJOR010000010">
    <property type="protein sequence ID" value="KAK9810417.1"/>
    <property type="molecule type" value="Genomic_DNA"/>
</dbReference>
<dbReference type="AlphaFoldDB" id="A0AAW1PQZ0"/>
<dbReference type="GO" id="GO:0098621">
    <property type="term" value="F:O-phosphoseryl-tRNA(Sec) selenium transferase activity"/>
    <property type="evidence" value="ECO:0007669"/>
    <property type="project" value="UniProtKB-EC"/>
</dbReference>
<keyword evidence="10" id="KW-0663">Pyridoxal phosphate</keyword>
<protein>
    <recommendedName>
        <fullName evidence="6">O-phosphoseryl-tRNA(Sec) selenium transferase</fullName>
        <ecNumber evidence="5">2.9.1.2</ecNumber>
    </recommendedName>
    <alternativeName>
        <fullName evidence="13">Selenocysteine synthase</fullName>
    </alternativeName>
    <alternativeName>
        <fullName evidence="14">Selenocysteinyl-tRNA(Sec) synthase</fullName>
    </alternativeName>
    <alternativeName>
        <fullName evidence="15">Sep-tRNA:Sec-tRNA synthase</fullName>
    </alternativeName>
</protein>
<keyword evidence="7" id="KW-0820">tRNA-binding</keyword>
<dbReference type="PANTHER" id="PTHR12944:SF2">
    <property type="entry name" value="O-PHOSPHOSERYL-TRNA(SEC) SELENIUM TRANSFERASE"/>
    <property type="match status" value="1"/>
</dbReference>
<keyword evidence="11" id="KW-0648">Protein biosynthesis</keyword>
<evidence type="ECO:0000256" key="10">
    <source>
        <dbReference type="ARBA" id="ARBA00022898"/>
    </source>
</evidence>
<evidence type="ECO:0000256" key="11">
    <source>
        <dbReference type="ARBA" id="ARBA00022917"/>
    </source>
</evidence>
<reference evidence="17 18" key="1">
    <citation type="journal article" date="2024" name="Nat. Commun.">
        <title>Phylogenomics reveals the evolutionary origins of lichenization in chlorophyte algae.</title>
        <authorList>
            <person name="Puginier C."/>
            <person name="Libourel C."/>
            <person name="Otte J."/>
            <person name="Skaloud P."/>
            <person name="Haon M."/>
            <person name="Grisel S."/>
            <person name="Petersen M."/>
            <person name="Berrin J.G."/>
            <person name="Delaux P.M."/>
            <person name="Dal Grande F."/>
            <person name="Keller J."/>
        </authorList>
    </citation>
    <scope>NUCLEOTIDE SEQUENCE [LARGE SCALE GENOMIC DNA]</scope>
    <source>
        <strain evidence="17 18">SAG 2043</strain>
    </source>
</reference>
<evidence type="ECO:0000256" key="12">
    <source>
        <dbReference type="ARBA" id="ARBA00023266"/>
    </source>
</evidence>
<evidence type="ECO:0000256" key="8">
    <source>
        <dbReference type="ARBA" id="ARBA00022679"/>
    </source>
</evidence>
<comment type="cofactor">
    <cofactor evidence="1">
        <name>pyridoxal 5'-phosphate</name>
        <dbReference type="ChEBI" id="CHEBI:597326"/>
    </cofactor>
</comment>
<dbReference type="InterPro" id="IPR019872">
    <property type="entry name" value="Sec-tRNA_Se_transferase"/>
</dbReference>
<evidence type="ECO:0000313" key="17">
    <source>
        <dbReference type="EMBL" id="KAK9810417.1"/>
    </source>
</evidence>
<evidence type="ECO:0000256" key="4">
    <source>
        <dbReference type="ARBA" id="ARBA00007037"/>
    </source>
</evidence>
<evidence type="ECO:0000256" key="3">
    <source>
        <dbReference type="ARBA" id="ARBA00004822"/>
    </source>
</evidence>
<evidence type="ECO:0000256" key="14">
    <source>
        <dbReference type="ARBA" id="ARBA00032048"/>
    </source>
</evidence>
<dbReference type="SUPFAM" id="SSF53383">
    <property type="entry name" value="PLP-dependent transferases"/>
    <property type="match status" value="1"/>
</dbReference>
<evidence type="ECO:0000256" key="5">
    <source>
        <dbReference type="ARBA" id="ARBA00012464"/>
    </source>
</evidence>
<dbReference type="InterPro" id="IPR015421">
    <property type="entry name" value="PyrdxlP-dep_Trfase_major"/>
</dbReference>
<dbReference type="Proteomes" id="UP001489004">
    <property type="component" value="Unassembled WGS sequence"/>
</dbReference>
<gene>
    <name evidence="17" type="ORF">WJX72_010391</name>
</gene>
<dbReference type="InterPro" id="IPR008829">
    <property type="entry name" value="SepSecS/SepCysS"/>
</dbReference>
<accession>A0AAW1PQZ0</accession>
<evidence type="ECO:0000256" key="6">
    <source>
        <dbReference type="ARBA" id="ARBA00021963"/>
    </source>
</evidence>
<evidence type="ECO:0000256" key="16">
    <source>
        <dbReference type="ARBA" id="ARBA00048808"/>
    </source>
</evidence>
<keyword evidence="18" id="KW-1185">Reference proteome</keyword>
<evidence type="ECO:0000256" key="1">
    <source>
        <dbReference type="ARBA" id="ARBA00001933"/>
    </source>
</evidence>
<sequence length="472" mass="50972">MDPDNCLLASNLVSKAYISQGSQALARRRRLIKSLLSQRKLPVEGWDEASIELFIQDAALMDSNNFIDNVGVGEREARVASPLVYRRHYGLAHGIGRSGDVAAEQPKAAGSSLLAKLTNLLVADALSAAGFEDLGAVTVLPLATGMALTVTLLALKATRPAGARYVIWPRIDQKTCLKAIISAGLEAVVVANKLEGDQLRTDEDQIKAEISRLGPENVVCVVTTTSCFAPRAADRVVEVAKLCAAENVGHIVNNAYGVQSAALCKLITSAWRKGRVDAVVQSTDKNFMMNESRLVWNDDLKQRLIQQIAAQELGIAEEVMASRLKELQLLLPDLIPKMSSMKPTLLARLAADAPGLAAKLVTLKAIFPAANAGVMVARRPALVLVDDLEAIRDASHRLRKLLPDVDIDRMVEEHPSMLDVDSFELALAEAKRLMPNLDITNALNTNPSIIFSCQRGSQLIPYDEVPTSAPGI</sequence>
<organism evidence="17 18">
    <name type="scientific">[Myrmecia] bisecta</name>
    <dbReference type="NCBI Taxonomy" id="41462"/>
    <lineage>
        <taxon>Eukaryota</taxon>
        <taxon>Viridiplantae</taxon>
        <taxon>Chlorophyta</taxon>
        <taxon>core chlorophytes</taxon>
        <taxon>Trebouxiophyceae</taxon>
        <taxon>Trebouxiales</taxon>
        <taxon>Trebouxiaceae</taxon>
        <taxon>Myrmecia</taxon>
    </lineage>
</organism>
<dbReference type="NCBIfam" id="TIGR03531">
    <property type="entry name" value="selenium_SpcS"/>
    <property type="match status" value="1"/>
</dbReference>
<keyword evidence="9" id="KW-0694">RNA-binding</keyword>
<dbReference type="InterPro" id="IPR015424">
    <property type="entry name" value="PyrdxlP-dep_Trfase"/>
</dbReference>
<comment type="pathway">
    <text evidence="3">Aminoacyl-tRNA biosynthesis; selenocysteinyl-tRNA(Sec) biosynthesis; selenocysteinyl-tRNA(Sec) from L-seryl-tRNA(Sec) (archaeal/eukaryal route): step 2/2.</text>
</comment>
<dbReference type="GO" id="GO:0000049">
    <property type="term" value="F:tRNA binding"/>
    <property type="evidence" value="ECO:0007669"/>
    <property type="project" value="UniProtKB-KW"/>
</dbReference>
<dbReference type="PANTHER" id="PTHR12944">
    <property type="entry name" value="SOLUBLE LIVER ANTIGEN/LIVER PANCREAS ANTIGEN"/>
    <property type="match status" value="1"/>
</dbReference>
<keyword evidence="12" id="KW-0711">Selenium</keyword>
<keyword evidence="8" id="KW-0808">Transferase</keyword>
<comment type="similarity">
    <text evidence="4">Belongs to the SepSecS family.</text>
</comment>
<dbReference type="GO" id="GO:0001717">
    <property type="term" value="P:conversion of seryl-tRNAsec to selenocys-tRNAsec"/>
    <property type="evidence" value="ECO:0007669"/>
    <property type="project" value="InterPro"/>
</dbReference>
<evidence type="ECO:0000256" key="9">
    <source>
        <dbReference type="ARBA" id="ARBA00022884"/>
    </source>
</evidence>
<evidence type="ECO:0000256" key="13">
    <source>
        <dbReference type="ARBA" id="ARBA00030669"/>
    </source>
</evidence>
<evidence type="ECO:0000256" key="2">
    <source>
        <dbReference type="ARBA" id="ARBA00002552"/>
    </source>
</evidence>
<evidence type="ECO:0000313" key="18">
    <source>
        <dbReference type="Proteomes" id="UP001489004"/>
    </source>
</evidence>
<name>A0AAW1PQZ0_9CHLO</name>
<dbReference type="GO" id="GO:0001514">
    <property type="term" value="P:selenocysteine incorporation"/>
    <property type="evidence" value="ECO:0007669"/>
    <property type="project" value="TreeGrafter"/>
</dbReference>
<comment type="function">
    <text evidence="2">Converts O-phosphoseryl-tRNA(Sec) to selenocysteinyl-tRNA(Sec) required for selenoprotein biosynthesis.</text>
</comment>